<dbReference type="EMBL" id="BGPR01001297">
    <property type="protein sequence ID" value="GBM50404.1"/>
    <property type="molecule type" value="Genomic_DNA"/>
</dbReference>
<dbReference type="InterPro" id="IPR049012">
    <property type="entry name" value="Mutator_transp_dom"/>
</dbReference>
<name>A0A4Y2GEH4_ARAVE</name>
<protein>
    <submittedName>
        <fullName evidence="4">Uncharacterized protein</fullName>
    </submittedName>
</protein>
<reference evidence="4 5" key="1">
    <citation type="journal article" date="2019" name="Sci. Rep.">
        <title>Orb-weaving spider Araneus ventricosus genome elucidates the spidroin gene catalogue.</title>
        <authorList>
            <person name="Kono N."/>
            <person name="Nakamura H."/>
            <person name="Ohtoshi R."/>
            <person name="Moran D.A.P."/>
            <person name="Shinohara A."/>
            <person name="Yoshida Y."/>
            <person name="Fujiwara M."/>
            <person name="Mori M."/>
            <person name="Tomita M."/>
            <person name="Arakawa K."/>
        </authorList>
    </citation>
    <scope>NUCLEOTIDE SEQUENCE [LARGE SCALE GENOMIC DNA]</scope>
</reference>
<dbReference type="InterPro" id="IPR011335">
    <property type="entry name" value="Restrct_endonuc-II-like"/>
</dbReference>
<evidence type="ECO:0000259" key="3">
    <source>
        <dbReference type="Pfam" id="PF20700"/>
    </source>
</evidence>
<comment type="caution">
    <text evidence="4">The sequence shown here is derived from an EMBL/GenBank/DDBJ whole genome shotgun (WGS) entry which is preliminary data.</text>
</comment>
<dbReference type="Proteomes" id="UP000499080">
    <property type="component" value="Unassembled WGS sequence"/>
</dbReference>
<dbReference type="Gene3D" id="3.90.320.10">
    <property type="match status" value="1"/>
</dbReference>
<dbReference type="SUPFAM" id="SSF52980">
    <property type="entry name" value="Restriction endonuclease-like"/>
    <property type="match status" value="1"/>
</dbReference>
<evidence type="ECO:0000259" key="2">
    <source>
        <dbReference type="Pfam" id="PF09588"/>
    </source>
</evidence>
<feature type="compositionally biased region" description="Basic residues" evidence="1">
    <location>
        <begin position="15"/>
        <end position="29"/>
    </location>
</feature>
<accession>A0A4Y2GEH4</accession>
<dbReference type="PANTHER" id="PTHR46609:SF8">
    <property type="entry name" value="YQAJ VIRAL RECOMBINASE DOMAIN-CONTAINING PROTEIN"/>
    <property type="match status" value="1"/>
</dbReference>
<dbReference type="InterPro" id="IPR011604">
    <property type="entry name" value="PDDEXK-like_dom_sf"/>
</dbReference>
<dbReference type="GO" id="GO:0006281">
    <property type="term" value="P:DNA repair"/>
    <property type="evidence" value="ECO:0007669"/>
    <property type="project" value="UniProtKB-ARBA"/>
</dbReference>
<dbReference type="Pfam" id="PF09588">
    <property type="entry name" value="YqaJ"/>
    <property type="match status" value="1"/>
</dbReference>
<evidence type="ECO:0000256" key="1">
    <source>
        <dbReference type="SAM" id="MobiDB-lite"/>
    </source>
</evidence>
<feature type="domain" description="Mutator-like transposase" evidence="3">
    <location>
        <begin position="52"/>
        <end position="341"/>
    </location>
</feature>
<feature type="region of interest" description="Disordered" evidence="1">
    <location>
        <begin position="15"/>
        <end position="36"/>
    </location>
</feature>
<dbReference type="InterPro" id="IPR051703">
    <property type="entry name" value="NF-kappa-B_Signaling_Reg"/>
</dbReference>
<feature type="domain" description="YqaJ viral recombinase" evidence="2">
    <location>
        <begin position="418"/>
        <end position="565"/>
    </location>
</feature>
<dbReference type="InterPro" id="IPR019080">
    <property type="entry name" value="YqaJ_viral_recombinase"/>
</dbReference>
<sequence length="643" mass="74324">MGRYGKSGRLNLSARRYKKGGNLPNRKRRKEEVKPYEVEKDVPKQNEIKLEGRRIINLSHFIRSLQELDSHSAIGCCFKDMHVIKETRYGLNSSLTFKCKLCNTERSVWTCIPPASENCDTEQIHHKVNTDAVNGIVNIGCGYTNLNTFLTISDVPPISQSMYEKEHKVISEAWEKLACLEMEEAAMREKELAVECGDVDKSGIPLVTVIVDGSWAKRSYRTNYSSLSGAAAIIGARTGKLLYLGMRNKYCATCAWSVRLSIPPKQHKCFKNWSGNSTAMESDIIVEGFCQSLKMYGIKFNRVIAVHFNKSLPNYTFHKSLYKYSPSSHTKKYEERRCKAREAAAKRRNHLKLKKRLFVSKISNTQDNSYGSKAEKPDLDLNQYSEKYQEFIKNLALDDNEIKNLEIETRAQRDSAVWHFERRKRLTASYFGQVCHKMPHTSCKNLIKIILYSKIDTVHMKYGRLHESDAVKYISNELQIEVNSCGFFVKKEEPYLGATPDGLIGDDGILEIKCPSSCAKFTPEEAIKEKKFSFFKFDIKNNEIIVNKNNNYFFQVQGQLHVTNRKYCLFVLWTPLGVYSQRIERDIEFWNTKMAQKLKDFFYDCMMPELVDPRHTRSMEIRDPQSILNAQEKIKQKVKLNKK</sequence>
<evidence type="ECO:0000313" key="4">
    <source>
        <dbReference type="EMBL" id="GBM50404.1"/>
    </source>
</evidence>
<evidence type="ECO:0000313" key="5">
    <source>
        <dbReference type="Proteomes" id="UP000499080"/>
    </source>
</evidence>
<dbReference type="Pfam" id="PF20700">
    <property type="entry name" value="Mutator"/>
    <property type="match status" value="1"/>
</dbReference>
<keyword evidence="5" id="KW-1185">Reference proteome</keyword>
<dbReference type="CDD" id="cd22343">
    <property type="entry name" value="PDDEXK_lambda_exonuclease-like"/>
    <property type="match status" value="1"/>
</dbReference>
<dbReference type="PANTHER" id="PTHR46609">
    <property type="entry name" value="EXONUCLEASE, PHAGE-TYPE/RECB, C-TERMINAL DOMAIN-CONTAINING PROTEIN"/>
    <property type="match status" value="1"/>
</dbReference>
<dbReference type="OrthoDB" id="6435142at2759"/>
<dbReference type="AlphaFoldDB" id="A0A4Y2GEH4"/>
<gene>
    <name evidence="4" type="ORF">AVEN_97224_1</name>
</gene>
<organism evidence="4 5">
    <name type="scientific">Araneus ventricosus</name>
    <name type="common">Orbweaver spider</name>
    <name type="synonym">Epeira ventricosa</name>
    <dbReference type="NCBI Taxonomy" id="182803"/>
    <lineage>
        <taxon>Eukaryota</taxon>
        <taxon>Metazoa</taxon>
        <taxon>Ecdysozoa</taxon>
        <taxon>Arthropoda</taxon>
        <taxon>Chelicerata</taxon>
        <taxon>Arachnida</taxon>
        <taxon>Araneae</taxon>
        <taxon>Araneomorphae</taxon>
        <taxon>Entelegynae</taxon>
        <taxon>Araneoidea</taxon>
        <taxon>Araneidae</taxon>
        <taxon>Araneus</taxon>
    </lineage>
</organism>
<proteinExistence type="predicted"/>